<dbReference type="STRING" id="1420583.V473_05820"/>
<name>A0A0J7Y4F4_9SPHN</name>
<evidence type="ECO:0000313" key="9">
    <source>
        <dbReference type="Proteomes" id="UP000052232"/>
    </source>
</evidence>
<sequence>MANRATRIFRLAAESPDRTALVFEGATHSFARLAQGVQAMAGGLAALGIGHGDHVGLLLRASPDFILAQQALFALGAVVTPINILYRAGEVRHAVTCCALGHIVTTRDLADALDADMDCPLILLDAPGDHANRRSLPRAIEQATPLPAPVPLQPEEMAMLLLTSATTGKAKGVMLSAANLAANYDSTPGWLGLDGDSVILCALPLYNTFGLNQCINAMLVTGCTLVLHARFDATACIDAIAAHRCTFLPAVPTMLQKILDHPSANRDSLGSLRTIMTGGAPVPSALLQRLLAVAPDARLLTGYGLTEATALVTLTEVRLGADGAMERERTIGRVLDGMDLVIMDDGGAPCPTGVNGEIVVRGPNLMAGYYRAPIDSAMALRDGWLRTGDIGHLDADGYAFIVDRKKDVIIRGGQNIYPADIEEILYQVPGVAEAAVIAREDAMLGEVPVAFVAFQPGRHPTPDQMLAHCRTHLAAYKVPATVTVLDELPKGPTGKILRRALRPQPVAG</sequence>
<evidence type="ECO:0000259" key="7">
    <source>
        <dbReference type="Pfam" id="PF13193"/>
    </source>
</evidence>
<dbReference type="InterPro" id="IPR025110">
    <property type="entry name" value="AMP-bd_C"/>
</dbReference>
<dbReference type="Gene3D" id="3.40.50.12780">
    <property type="entry name" value="N-terminal domain of ligase-like"/>
    <property type="match status" value="1"/>
</dbReference>
<gene>
    <name evidence="8" type="ORF">V473_05820</name>
</gene>
<dbReference type="SUPFAM" id="SSF56801">
    <property type="entry name" value="Acetyl-CoA synthetase-like"/>
    <property type="match status" value="1"/>
</dbReference>
<dbReference type="Proteomes" id="UP000052232">
    <property type="component" value="Unassembled WGS sequence"/>
</dbReference>
<dbReference type="EC" id="6.2.1.44" evidence="4"/>
<accession>A0A0J7Y4F4</accession>
<proteinExistence type="inferred from homology"/>
<evidence type="ECO:0000256" key="1">
    <source>
        <dbReference type="ARBA" id="ARBA00006432"/>
    </source>
</evidence>
<dbReference type="InterPro" id="IPR045851">
    <property type="entry name" value="AMP-bd_C_sf"/>
</dbReference>
<dbReference type="GO" id="GO:0031956">
    <property type="term" value="F:medium-chain fatty acid-CoA ligase activity"/>
    <property type="evidence" value="ECO:0007669"/>
    <property type="project" value="TreeGrafter"/>
</dbReference>
<reference evidence="8 9" key="1">
    <citation type="journal article" date="2015" name="G3 (Bethesda)">
        <title>Insights into Ongoing Evolution of the Hexachlorocyclohexane Catabolic Pathway from Comparative Genomics of Ten Sphingomonadaceae Strains.</title>
        <authorList>
            <person name="Pearce S.L."/>
            <person name="Oakeshott J.G."/>
            <person name="Pandey G."/>
        </authorList>
    </citation>
    <scope>NUCLEOTIDE SEQUENCE [LARGE SCALE GENOMIC DNA]</scope>
    <source>
        <strain evidence="8 9">LL01</strain>
    </source>
</reference>
<comment type="catalytic activity">
    <reaction evidence="3">
        <text>3-(methylsulfanyl)propanoate + ATP + CoA = 3-(methylsulfanyl)propanoyl-CoA + AMP + diphosphate</text>
        <dbReference type="Rhea" id="RHEA:43052"/>
        <dbReference type="ChEBI" id="CHEBI:30616"/>
        <dbReference type="ChEBI" id="CHEBI:33019"/>
        <dbReference type="ChEBI" id="CHEBI:49016"/>
        <dbReference type="ChEBI" id="CHEBI:57287"/>
        <dbReference type="ChEBI" id="CHEBI:82815"/>
        <dbReference type="ChEBI" id="CHEBI:456215"/>
        <dbReference type="EC" id="6.2.1.44"/>
    </reaction>
    <physiologicalReaction direction="left-to-right" evidence="3">
        <dbReference type="Rhea" id="RHEA:43053"/>
    </physiologicalReaction>
</comment>
<keyword evidence="9" id="KW-1185">Reference proteome</keyword>
<feature type="domain" description="AMP-binding enzyme C-terminal" evidence="7">
    <location>
        <begin position="421"/>
        <end position="495"/>
    </location>
</feature>
<keyword evidence="2" id="KW-0436">Ligase</keyword>
<dbReference type="PANTHER" id="PTHR43201:SF5">
    <property type="entry name" value="MEDIUM-CHAIN ACYL-COA LIGASE ACSF2, MITOCHONDRIAL"/>
    <property type="match status" value="1"/>
</dbReference>
<protein>
    <recommendedName>
        <fullName evidence="5">3-methylmercaptopropionyl-CoA ligase</fullName>
        <ecNumber evidence="4">6.2.1.44</ecNumber>
    </recommendedName>
</protein>
<comment type="similarity">
    <text evidence="1">Belongs to the ATP-dependent AMP-binding enzyme family.</text>
</comment>
<evidence type="ECO:0000256" key="3">
    <source>
        <dbReference type="ARBA" id="ARBA00051915"/>
    </source>
</evidence>
<feature type="domain" description="AMP-dependent synthetase/ligase" evidence="6">
    <location>
        <begin position="11"/>
        <end position="370"/>
    </location>
</feature>
<dbReference type="Pfam" id="PF00501">
    <property type="entry name" value="AMP-binding"/>
    <property type="match status" value="1"/>
</dbReference>
<dbReference type="AlphaFoldDB" id="A0A0J7Y4F4"/>
<dbReference type="InterPro" id="IPR000873">
    <property type="entry name" value="AMP-dep_synth/lig_dom"/>
</dbReference>
<dbReference type="Gene3D" id="3.30.300.30">
    <property type="match status" value="1"/>
</dbReference>
<dbReference type="GO" id="GO:0006631">
    <property type="term" value="P:fatty acid metabolic process"/>
    <property type="evidence" value="ECO:0007669"/>
    <property type="project" value="TreeGrafter"/>
</dbReference>
<dbReference type="RefSeq" id="WP_066601355.1">
    <property type="nucleotide sequence ID" value="NZ_KQ130434.1"/>
</dbReference>
<comment type="caution">
    <text evidence="8">The sequence shown here is derived from an EMBL/GenBank/DDBJ whole genome shotgun (WGS) entry which is preliminary data.</text>
</comment>
<dbReference type="InterPro" id="IPR042099">
    <property type="entry name" value="ANL_N_sf"/>
</dbReference>
<dbReference type="FunFam" id="3.30.300.30:FF:000008">
    <property type="entry name" value="2,3-dihydroxybenzoate-AMP ligase"/>
    <property type="match status" value="1"/>
</dbReference>
<evidence type="ECO:0000259" key="6">
    <source>
        <dbReference type="Pfam" id="PF00501"/>
    </source>
</evidence>
<dbReference type="Pfam" id="PF13193">
    <property type="entry name" value="AMP-binding_C"/>
    <property type="match status" value="1"/>
</dbReference>
<dbReference type="PATRIC" id="fig|1420583.3.peg.1173"/>
<evidence type="ECO:0000256" key="4">
    <source>
        <dbReference type="ARBA" id="ARBA00066616"/>
    </source>
</evidence>
<dbReference type="EMBL" id="JACT01000001">
    <property type="protein sequence ID" value="KMS58744.1"/>
    <property type="molecule type" value="Genomic_DNA"/>
</dbReference>
<evidence type="ECO:0000256" key="2">
    <source>
        <dbReference type="ARBA" id="ARBA00022598"/>
    </source>
</evidence>
<organism evidence="8 9">
    <name type="scientific">Sphingobium cupriresistens LL01</name>
    <dbReference type="NCBI Taxonomy" id="1420583"/>
    <lineage>
        <taxon>Bacteria</taxon>
        <taxon>Pseudomonadati</taxon>
        <taxon>Pseudomonadota</taxon>
        <taxon>Alphaproteobacteria</taxon>
        <taxon>Sphingomonadales</taxon>
        <taxon>Sphingomonadaceae</taxon>
        <taxon>Sphingobium</taxon>
    </lineage>
</organism>
<evidence type="ECO:0000256" key="5">
    <source>
        <dbReference type="ARBA" id="ARBA00067668"/>
    </source>
</evidence>
<evidence type="ECO:0000313" key="8">
    <source>
        <dbReference type="EMBL" id="KMS58744.1"/>
    </source>
</evidence>
<dbReference type="PANTHER" id="PTHR43201">
    <property type="entry name" value="ACYL-COA SYNTHETASE"/>
    <property type="match status" value="1"/>
</dbReference>